<evidence type="ECO:0000313" key="2">
    <source>
        <dbReference type="EMBL" id="CAK0876998.1"/>
    </source>
</evidence>
<gene>
    <name evidence="2" type="ORF">PCOR1329_LOCUS61173</name>
</gene>
<name>A0ABN9VU86_9DINO</name>
<dbReference type="Gene3D" id="3.40.50.720">
    <property type="entry name" value="NAD(P)-binding Rossmann-like Domain"/>
    <property type="match status" value="1"/>
</dbReference>
<feature type="region of interest" description="Disordered" evidence="1">
    <location>
        <begin position="330"/>
        <end position="350"/>
    </location>
</feature>
<dbReference type="EMBL" id="CAUYUJ010017691">
    <property type="protein sequence ID" value="CAK0876998.1"/>
    <property type="molecule type" value="Genomic_DNA"/>
</dbReference>
<dbReference type="InterPro" id="IPR036291">
    <property type="entry name" value="NAD(P)-bd_dom_sf"/>
</dbReference>
<dbReference type="Proteomes" id="UP001189429">
    <property type="component" value="Unassembled WGS sequence"/>
</dbReference>
<keyword evidence="3" id="KW-1185">Reference proteome</keyword>
<evidence type="ECO:0000256" key="1">
    <source>
        <dbReference type="SAM" id="MobiDB-lite"/>
    </source>
</evidence>
<reference evidence="2" key="1">
    <citation type="submission" date="2023-10" db="EMBL/GenBank/DDBJ databases">
        <authorList>
            <person name="Chen Y."/>
            <person name="Shah S."/>
            <person name="Dougan E. K."/>
            <person name="Thang M."/>
            <person name="Chan C."/>
        </authorList>
    </citation>
    <scope>NUCLEOTIDE SEQUENCE [LARGE SCALE GENOMIC DNA]</scope>
</reference>
<comment type="caution">
    <text evidence="2">The sequence shown here is derived from an EMBL/GenBank/DDBJ whole genome shotgun (WGS) entry which is preliminary data.</text>
</comment>
<evidence type="ECO:0000313" key="3">
    <source>
        <dbReference type="Proteomes" id="UP001189429"/>
    </source>
</evidence>
<organism evidence="2 3">
    <name type="scientific">Prorocentrum cordatum</name>
    <dbReference type="NCBI Taxonomy" id="2364126"/>
    <lineage>
        <taxon>Eukaryota</taxon>
        <taxon>Sar</taxon>
        <taxon>Alveolata</taxon>
        <taxon>Dinophyceae</taxon>
        <taxon>Prorocentrales</taxon>
        <taxon>Prorocentraceae</taxon>
        <taxon>Prorocentrum</taxon>
    </lineage>
</organism>
<evidence type="ECO:0008006" key="4">
    <source>
        <dbReference type="Google" id="ProtNLM"/>
    </source>
</evidence>
<accession>A0ABN9VU86</accession>
<protein>
    <recommendedName>
        <fullName evidence="4">Pyrroline-5-carboxylate reductase catalytic N-terminal domain-containing protein</fullName>
    </recommendedName>
</protein>
<sequence length="390" mass="39982">MPATLGVVGSATGRVEHQRGHRLLLEWWEAGVGVGTIGAALVRGLCSGPGGPELVVLSPRGAGRAAELAAEFPGTVRVASSNQAEEVLRALSFRPGQQVLSLVSTLGLARLGELASPAADCAVGMPLPAVAGRRGTTLLVPARPFAEALFAAVGSCVPVETEQEFKHMQVVTALMGDFYPARQLTVQHWLASRGVPESRAAEYVGALFATMASDSAALQPDTLERLIGEQTPGGINEMVWKQQDADGSYASLESSMEAVHRRLTAAMAAPAADRGAADGAVADAALRARGGARRRRAGGGSAPLGRPRRRCSAVLAPLLAACAGAAARGGRRGSCPAAPRGAAGVPPGPRRAATRAVLGYGLRQWPELWRGRPRAPAAGAHLVLGAAGLA</sequence>
<proteinExistence type="predicted"/>
<dbReference type="SUPFAM" id="SSF51735">
    <property type="entry name" value="NAD(P)-binding Rossmann-fold domains"/>
    <property type="match status" value="1"/>
</dbReference>